<organism evidence="1">
    <name type="scientific">Myoviridae sp. ct9Ns12</name>
    <dbReference type="NCBI Taxonomy" id="2826626"/>
    <lineage>
        <taxon>Viruses</taxon>
        <taxon>Duplodnaviria</taxon>
        <taxon>Heunggongvirae</taxon>
        <taxon>Uroviricota</taxon>
        <taxon>Caudoviricetes</taxon>
    </lineage>
</organism>
<proteinExistence type="predicted"/>
<reference evidence="1" key="1">
    <citation type="journal article" date="2021" name="Proc. Natl. Acad. Sci. U.S.A.">
        <title>A Catalog of Tens of Thousands of Viruses from Human Metagenomes Reveals Hidden Associations with Chronic Diseases.</title>
        <authorList>
            <person name="Tisza M.J."/>
            <person name="Buck C.B."/>
        </authorList>
    </citation>
    <scope>NUCLEOTIDE SEQUENCE</scope>
    <source>
        <strain evidence="1">Ct9Ns12</strain>
    </source>
</reference>
<dbReference type="EMBL" id="BK014906">
    <property type="protein sequence ID" value="DAD81689.1"/>
    <property type="molecule type" value="Genomic_DNA"/>
</dbReference>
<accession>A0A8S5MH73</accession>
<evidence type="ECO:0000313" key="1">
    <source>
        <dbReference type="EMBL" id="DAD81689.1"/>
    </source>
</evidence>
<name>A0A8S5MH73_9CAUD</name>
<sequence length="111" mass="11825">MSTSTTAAEKVAYEKVVRATIRVNNSVDASKVYDIEADAEVNNGVVNNINSGTVKKDGSQVATFNSYGNENLSINHNVGERQEQCEITAAVNTFITDTKAKVATAQSVSLP</sequence>
<protein>
    <submittedName>
        <fullName evidence="1">Uncharacterized protein</fullName>
    </submittedName>
</protein>